<feature type="transmembrane region" description="Helical" evidence="9">
    <location>
        <begin position="79"/>
        <end position="99"/>
    </location>
</feature>
<keyword evidence="6 9" id="KW-1133">Transmembrane helix</keyword>
<dbReference type="OrthoDB" id="7847241at2"/>
<feature type="transmembrane region" description="Helical" evidence="9">
    <location>
        <begin position="146"/>
        <end position="166"/>
    </location>
</feature>
<evidence type="ECO:0000256" key="4">
    <source>
        <dbReference type="ARBA" id="ARBA00022519"/>
    </source>
</evidence>
<organism evidence="12 13">
    <name type="scientific">Azospirillum doebereinerae</name>
    <dbReference type="NCBI Taxonomy" id="92933"/>
    <lineage>
        <taxon>Bacteria</taxon>
        <taxon>Pseudomonadati</taxon>
        <taxon>Pseudomonadota</taxon>
        <taxon>Alphaproteobacteria</taxon>
        <taxon>Rhodospirillales</taxon>
        <taxon>Azospirillaceae</taxon>
        <taxon>Azospirillum</taxon>
    </lineage>
</organism>
<evidence type="ECO:0000256" key="5">
    <source>
        <dbReference type="ARBA" id="ARBA00022692"/>
    </source>
</evidence>
<feature type="transmembrane region" description="Helical" evidence="9">
    <location>
        <begin position="312"/>
        <end position="335"/>
    </location>
</feature>
<keyword evidence="13" id="KW-1185">Reference proteome</keyword>
<proteinExistence type="predicted"/>
<evidence type="ECO:0000313" key="13">
    <source>
        <dbReference type="Proteomes" id="UP000280346"/>
    </source>
</evidence>
<feature type="transmembrane region" description="Helical" evidence="9">
    <location>
        <begin position="41"/>
        <end position="58"/>
    </location>
</feature>
<evidence type="ECO:0000256" key="8">
    <source>
        <dbReference type="RuleBase" id="RU369079"/>
    </source>
</evidence>
<dbReference type="InterPro" id="IPR004681">
    <property type="entry name" value="TRAP_DctM"/>
</dbReference>
<keyword evidence="4 8" id="KW-0997">Cell inner membrane</keyword>
<feature type="transmembrane region" description="Helical" evidence="9">
    <location>
        <begin position="419"/>
        <end position="436"/>
    </location>
</feature>
<keyword evidence="3" id="KW-1003">Cell membrane</keyword>
<keyword evidence="2 8" id="KW-0813">Transport</keyword>
<evidence type="ECO:0000256" key="9">
    <source>
        <dbReference type="SAM" id="Phobius"/>
    </source>
</evidence>
<evidence type="ECO:0000256" key="2">
    <source>
        <dbReference type="ARBA" id="ARBA00022448"/>
    </source>
</evidence>
<dbReference type="PANTHER" id="PTHR33362">
    <property type="entry name" value="SIALIC ACID TRAP TRANSPORTER PERMEASE PROTEIN SIAT-RELATED"/>
    <property type="match status" value="1"/>
</dbReference>
<name>A0A433J0S9_9PROT</name>
<evidence type="ECO:0000256" key="3">
    <source>
        <dbReference type="ARBA" id="ARBA00022475"/>
    </source>
</evidence>
<feature type="domain" description="TRAP C4-dicarboxylate transport system permease DctM subunit" evidence="11">
    <location>
        <begin position="188"/>
        <end position="597"/>
    </location>
</feature>
<dbReference type="Proteomes" id="UP000280346">
    <property type="component" value="Unassembled WGS sequence"/>
</dbReference>
<feature type="transmembrane region" description="Helical" evidence="9">
    <location>
        <begin position="536"/>
        <end position="557"/>
    </location>
</feature>
<protein>
    <submittedName>
        <fullName evidence="12">TRAP transporter large permease subunit</fullName>
    </submittedName>
</protein>
<dbReference type="InterPro" id="IPR010656">
    <property type="entry name" value="DctM"/>
</dbReference>
<evidence type="ECO:0000256" key="6">
    <source>
        <dbReference type="ARBA" id="ARBA00022989"/>
    </source>
</evidence>
<dbReference type="GO" id="GO:0005886">
    <property type="term" value="C:plasma membrane"/>
    <property type="evidence" value="ECO:0007669"/>
    <property type="project" value="UniProtKB-SubCell"/>
</dbReference>
<comment type="function">
    <text evidence="8">Part of the tripartite ATP-independent periplasmic (TRAP) transport system.</text>
</comment>
<dbReference type="AlphaFoldDB" id="A0A433J0S9"/>
<feature type="transmembrane region" description="Helical" evidence="9">
    <location>
        <begin position="577"/>
        <end position="602"/>
    </location>
</feature>
<keyword evidence="5 9" id="KW-0812">Transmembrane</keyword>
<dbReference type="PANTHER" id="PTHR33362:SF2">
    <property type="entry name" value="TRAP TRANSPORTER LARGE PERMEASE PROTEIN"/>
    <property type="match status" value="1"/>
</dbReference>
<feature type="domain" description="Tripartite ATP-independent periplasmic transporters DctQ component" evidence="10">
    <location>
        <begin position="17"/>
        <end position="142"/>
    </location>
</feature>
<accession>A0A433J0S9</accession>
<evidence type="ECO:0000256" key="1">
    <source>
        <dbReference type="ARBA" id="ARBA00004429"/>
    </source>
</evidence>
<dbReference type="EMBL" id="RZIJ01000035">
    <property type="protein sequence ID" value="RUQ63098.1"/>
    <property type="molecule type" value="Genomic_DNA"/>
</dbReference>
<comment type="caution">
    <text evidence="12">The sequence shown here is derived from an EMBL/GenBank/DDBJ whole genome shotgun (WGS) entry which is preliminary data.</text>
</comment>
<gene>
    <name evidence="12" type="ORF">EJ913_28110</name>
</gene>
<sequence>MVAVAAAAAGVLLLTVAVLLLTGAVSRFAFNAPIVWIDELVSTFFLWLAMLGAVIAYQRAEHMRMAAVAMALRGRLRDFVDALSLAATVALLVFLLPPACEYALDEWDITTSTLALSGAWRAAALPVGLGLMLILGVLHCVRFRDVAILTLAGLFCAAVALTLHWFSPELIALGNYRLLIFFVALTGICIAAGLPIAFCFLISTFLFLACTTTVPLTVVTSRLNEGMSHVVLLAVPLFIWLGSLVEVTGMAKAMVNFLATLVGHWRGGLNYVLMAAMYLVSGISGAKAADMAAVAPPLFPEMRARGADPGDLVALLAATGAQTETIPPSIVLITIGSVTGVSIAGLFAGGILPSLVMGLFLGVVVWWRSRRAGTASGGARASWSDSARCLLVAVPALLLPFVIRTAVVEGAATATEVSTLGVFYAIAYLLLARVAFGRPIDWRAIVTGIVNTVSLSGAILLIVGAASAMAWSLTQSGFARQLTMLMHQAPGGAYGFLLVSILIFVILGSVLEGLPAIVLMAPITYPIARSFAIDDIHYSIVLVLAMGIGLFIPPFGVGYYTACAIGKVDTGAALRPIIGYMVALVAGLMLIAFVPAFTTSLLP</sequence>
<feature type="transmembrane region" description="Helical" evidence="9">
    <location>
        <begin position="388"/>
        <end position="407"/>
    </location>
</feature>
<keyword evidence="7 9" id="KW-0472">Membrane</keyword>
<dbReference type="Pfam" id="PF06808">
    <property type="entry name" value="DctM"/>
    <property type="match status" value="1"/>
</dbReference>
<feature type="transmembrane region" description="Helical" evidence="9">
    <location>
        <begin position="230"/>
        <end position="251"/>
    </location>
</feature>
<feature type="transmembrane region" description="Helical" evidence="9">
    <location>
        <begin position="178"/>
        <end position="209"/>
    </location>
</feature>
<evidence type="ECO:0000256" key="7">
    <source>
        <dbReference type="ARBA" id="ARBA00023136"/>
    </source>
</evidence>
<feature type="transmembrane region" description="Helical" evidence="9">
    <location>
        <begin position="448"/>
        <end position="473"/>
    </location>
</feature>
<reference evidence="12 13" key="1">
    <citation type="submission" date="2018-12" db="EMBL/GenBank/DDBJ databases">
        <authorList>
            <person name="Yang Y."/>
        </authorList>
    </citation>
    <scope>NUCLEOTIDE SEQUENCE [LARGE SCALE GENOMIC DNA]</scope>
    <source>
        <strain evidence="12 13">GSF71</strain>
    </source>
</reference>
<dbReference type="Pfam" id="PF04290">
    <property type="entry name" value="DctQ"/>
    <property type="match status" value="1"/>
</dbReference>
<dbReference type="GO" id="GO:0022857">
    <property type="term" value="F:transmembrane transporter activity"/>
    <property type="evidence" value="ECO:0007669"/>
    <property type="project" value="UniProtKB-UniRule"/>
</dbReference>
<evidence type="ECO:0000313" key="12">
    <source>
        <dbReference type="EMBL" id="RUQ63098.1"/>
    </source>
</evidence>
<feature type="transmembrane region" description="Helical" evidence="9">
    <location>
        <begin position="271"/>
        <end position="300"/>
    </location>
</feature>
<dbReference type="InterPro" id="IPR055348">
    <property type="entry name" value="DctQ"/>
</dbReference>
<evidence type="ECO:0000259" key="11">
    <source>
        <dbReference type="Pfam" id="PF06808"/>
    </source>
</evidence>
<evidence type="ECO:0000259" key="10">
    <source>
        <dbReference type="Pfam" id="PF04290"/>
    </source>
</evidence>
<feature type="transmembrane region" description="Helical" evidence="9">
    <location>
        <begin position="119"/>
        <end position="139"/>
    </location>
</feature>
<feature type="transmembrane region" description="Helical" evidence="9">
    <location>
        <begin position="493"/>
        <end position="524"/>
    </location>
</feature>
<comment type="subcellular location">
    <subcellularLocation>
        <location evidence="1 8">Cell inner membrane</location>
        <topology evidence="1 8">Multi-pass membrane protein</topology>
    </subcellularLocation>
</comment>
<feature type="transmembrane region" description="Helical" evidence="9">
    <location>
        <begin position="341"/>
        <end position="367"/>
    </location>
</feature>